<evidence type="ECO:0000313" key="3">
    <source>
        <dbReference type="Proteomes" id="UP001154282"/>
    </source>
</evidence>
<comment type="caution">
    <text evidence="2">The sequence shown here is derived from an EMBL/GenBank/DDBJ whole genome shotgun (WGS) entry which is preliminary data.</text>
</comment>
<dbReference type="AlphaFoldDB" id="A0AAV0ITE9"/>
<gene>
    <name evidence="2" type="ORF">LITE_LOCUS10949</name>
</gene>
<accession>A0AAV0ITE9</accession>
<reference evidence="2" key="1">
    <citation type="submission" date="2022-08" db="EMBL/GenBank/DDBJ databases">
        <authorList>
            <person name="Gutierrez-Valencia J."/>
        </authorList>
    </citation>
    <scope>NUCLEOTIDE SEQUENCE</scope>
</reference>
<name>A0AAV0ITE9_9ROSI</name>
<evidence type="ECO:0000256" key="1">
    <source>
        <dbReference type="SAM" id="MobiDB-lite"/>
    </source>
</evidence>
<evidence type="ECO:0000313" key="2">
    <source>
        <dbReference type="EMBL" id="CAI0400878.1"/>
    </source>
</evidence>
<dbReference type="EMBL" id="CAMGYJ010000004">
    <property type="protein sequence ID" value="CAI0400878.1"/>
    <property type="molecule type" value="Genomic_DNA"/>
</dbReference>
<sequence length="25" mass="2580">MCDLLGGVRGRGRAKPSHGVLPCLS</sequence>
<organism evidence="2 3">
    <name type="scientific">Linum tenue</name>
    <dbReference type="NCBI Taxonomy" id="586396"/>
    <lineage>
        <taxon>Eukaryota</taxon>
        <taxon>Viridiplantae</taxon>
        <taxon>Streptophyta</taxon>
        <taxon>Embryophyta</taxon>
        <taxon>Tracheophyta</taxon>
        <taxon>Spermatophyta</taxon>
        <taxon>Magnoliopsida</taxon>
        <taxon>eudicotyledons</taxon>
        <taxon>Gunneridae</taxon>
        <taxon>Pentapetalae</taxon>
        <taxon>rosids</taxon>
        <taxon>fabids</taxon>
        <taxon>Malpighiales</taxon>
        <taxon>Linaceae</taxon>
        <taxon>Linum</taxon>
    </lineage>
</organism>
<dbReference type="Proteomes" id="UP001154282">
    <property type="component" value="Unassembled WGS sequence"/>
</dbReference>
<proteinExistence type="predicted"/>
<keyword evidence="3" id="KW-1185">Reference proteome</keyword>
<protein>
    <submittedName>
        <fullName evidence="2">Uncharacterized protein</fullName>
    </submittedName>
</protein>
<feature type="region of interest" description="Disordered" evidence="1">
    <location>
        <begin position="1"/>
        <end position="25"/>
    </location>
</feature>